<gene>
    <name evidence="3" type="ORF">Cvel_18761</name>
</gene>
<dbReference type="GO" id="GO:0005768">
    <property type="term" value="C:endosome"/>
    <property type="evidence" value="ECO:0007669"/>
    <property type="project" value="TreeGrafter"/>
</dbReference>
<protein>
    <submittedName>
        <fullName evidence="3">Uncharacterized protein</fullName>
    </submittedName>
</protein>
<dbReference type="PANTHER" id="PTHR15157">
    <property type="entry name" value="UV RADIATION RESISTANCE-ASSOCIATED GENE PROTEIN"/>
    <property type="match status" value="1"/>
</dbReference>
<dbReference type="GO" id="GO:0000323">
    <property type="term" value="C:lytic vacuole"/>
    <property type="evidence" value="ECO:0007669"/>
    <property type="project" value="TreeGrafter"/>
</dbReference>
<accession>A0A0G4FU15</accession>
<reference evidence="3" key="1">
    <citation type="submission" date="2014-11" db="EMBL/GenBank/DDBJ databases">
        <authorList>
            <person name="Otto D Thomas"/>
            <person name="Naeem Raeece"/>
        </authorList>
    </citation>
    <scope>NUCLEOTIDE SEQUENCE</scope>
</reference>
<name>A0A0G4FU15_9ALVE</name>
<sequence>MLGGRRNRPVLPNLRTMRHLEEVALRNLTESLCGDSPAFVLELLVAREEGDGDGDGSYSPSQMICAATSPVFTNTLNPLWVPPENLGSRFRNVQEFQLCVREPDSARPLFLLPVFLPGLDVVATELSSVEAVSAESGGGGGTVLLLKLRGFWLAFPGSCCVSPQRNGEENDLSLAASLSAAPPSAPSPVPKGAKTVALAFLLESAIRHKNSLDLIQSEKAETAQFRKQIEETLRQGFSKLRGDFQEEEGDKGVQKGDGGMLDDVVSLGLHPEKSGESAKRSTLTVPGLDRHESTQMAHRRSTKGIARAQMAVQKMRLSFMSDASFATAAEQGGDFAEEFECDWVPEGAAGRDRWSFVTARTALGDAHANALTEIDAVGGVGGSFVGGEGGGELFFDLEDDPTGGGVNRRSTLLSNRKRLSFCKLSSSSQPRSSDSPFHFSSTSFNRQRLESLEEESPGHVENPSRNKPMNRVERMEAARERLERVRLAAASRLRKLRGDAAAARARRDALMGVVDARRRRVEHFKKATMTLQQRLTQSSSGLCSLTGDLQSLKQALFCRRTRVLLELCNVFPIENHGGRFRSVRGLEMPSLDVLKTMDVREEETVTAAMGFVTHLLVMIAKYLQVHLRVQPVFNSSNSFLRDAGGLCLGSSSPTAAGGSLAVASGASPAPPLGGAKGPAVPVAAPSQSGAVGGVAASQLQSSRRVGPVTIPPPLQLPASSAGGMVVGAMPVGAGGGGLGGVGGGGLYGTGASLRQRKGVSIPQACACVPYFVGPRVPPMASSQAAEFSLYLRGLDKQKFVQALRVFIDTVGQLHATRGLKSLQRCTNVLESLEAFLNRELWAVDPLSDICL</sequence>
<evidence type="ECO:0000256" key="1">
    <source>
        <dbReference type="ARBA" id="ARBA00023054"/>
    </source>
</evidence>
<proteinExistence type="predicted"/>
<dbReference type="GO" id="GO:0035493">
    <property type="term" value="P:SNARE complex assembly"/>
    <property type="evidence" value="ECO:0007669"/>
    <property type="project" value="TreeGrafter"/>
</dbReference>
<evidence type="ECO:0000256" key="2">
    <source>
        <dbReference type="SAM" id="MobiDB-lite"/>
    </source>
</evidence>
<organism evidence="3">
    <name type="scientific">Chromera velia CCMP2878</name>
    <dbReference type="NCBI Taxonomy" id="1169474"/>
    <lineage>
        <taxon>Eukaryota</taxon>
        <taxon>Sar</taxon>
        <taxon>Alveolata</taxon>
        <taxon>Colpodellida</taxon>
        <taxon>Chromeraceae</taxon>
        <taxon>Chromera</taxon>
    </lineage>
</organism>
<feature type="region of interest" description="Disordered" evidence="2">
    <location>
        <begin position="450"/>
        <end position="471"/>
    </location>
</feature>
<evidence type="ECO:0000313" key="3">
    <source>
        <dbReference type="EMBL" id="CEM18400.1"/>
    </source>
</evidence>
<dbReference type="EMBL" id="CDMZ01000633">
    <property type="protein sequence ID" value="CEM18400.1"/>
    <property type="molecule type" value="Genomic_DNA"/>
</dbReference>
<dbReference type="GO" id="GO:0000149">
    <property type="term" value="F:SNARE binding"/>
    <property type="evidence" value="ECO:0007669"/>
    <property type="project" value="TreeGrafter"/>
</dbReference>
<dbReference type="VEuPathDB" id="CryptoDB:Cvel_18761"/>
<keyword evidence="1" id="KW-0175">Coiled coil</keyword>
<dbReference type="AlphaFoldDB" id="A0A0G4FU15"/>
<dbReference type="PANTHER" id="PTHR15157:SF5">
    <property type="entry name" value="UV RADIATION RESISTANCE-ASSOCIATED GENE PROTEIN"/>
    <property type="match status" value="1"/>
</dbReference>